<reference evidence="1" key="1">
    <citation type="submission" date="2020-11" db="EMBL/GenBank/DDBJ databases">
        <authorList>
            <person name="Koelle M."/>
            <person name="Horta M.A.C."/>
            <person name="Nowrousian M."/>
            <person name="Ohm R.A."/>
            <person name="Benz P."/>
            <person name="Pilgard A."/>
        </authorList>
    </citation>
    <scope>NUCLEOTIDE SEQUENCE</scope>
    <source>
        <strain evidence="1">FPRL280</strain>
    </source>
</reference>
<organism evidence="1 2">
    <name type="scientific">Rhodonia placenta</name>
    <dbReference type="NCBI Taxonomy" id="104341"/>
    <lineage>
        <taxon>Eukaryota</taxon>
        <taxon>Fungi</taxon>
        <taxon>Dikarya</taxon>
        <taxon>Basidiomycota</taxon>
        <taxon>Agaricomycotina</taxon>
        <taxon>Agaricomycetes</taxon>
        <taxon>Polyporales</taxon>
        <taxon>Adustoporiaceae</taxon>
        <taxon>Rhodonia</taxon>
    </lineage>
</organism>
<dbReference type="AlphaFoldDB" id="A0A8H7U1H4"/>
<protein>
    <submittedName>
        <fullName evidence="1">Uncharacterized protein</fullName>
    </submittedName>
</protein>
<evidence type="ECO:0000313" key="2">
    <source>
        <dbReference type="Proteomes" id="UP000639403"/>
    </source>
</evidence>
<accession>A0A8H7U1H4</accession>
<name>A0A8H7U1H4_9APHY</name>
<gene>
    <name evidence="1" type="ORF">IEO21_05601</name>
</gene>
<comment type="caution">
    <text evidence="1">The sequence shown here is derived from an EMBL/GenBank/DDBJ whole genome shotgun (WGS) entry which is preliminary data.</text>
</comment>
<dbReference type="EMBL" id="JADOXO010000105">
    <property type="protein sequence ID" value="KAF9813442.1"/>
    <property type="molecule type" value="Genomic_DNA"/>
</dbReference>
<evidence type="ECO:0000313" key="1">
    <source>
        <dbReference type="EMBL" id="KAF9813442.1"/>
    </source>
</evidence>
<sequence>MQVARGQRPHLWYKMTTCDACIAHNCVGTRVQTAQGAFVHGHSNARKGQLRAVHTSRGVVICYDRGLRPPATHAPELSSSFLTTQGCAFQQIVPHGHCLARGQMCPSPIALSFQQHVVHTS</sequence>
<proteinExistence type="predicted"/>
<dbReference type="Proteomes" id="UP000639403">
    <property type="component" value="Unassembled WGS sequence"/>
</dbReference>
<reference evidence="1" key="2">
    <citation type="journal article" name="Front. Microbiol.">
        <title>Degradative Capacity of Two Strains of Rhodonia placenta: From Phenotype to Genotype.</title>
        <authorList>
            <person name="Kolle M."/>
            <person name="Horta M.A.C."/>
            <person name="Nowrousian M."/>
            <person name="Ohm R.A."/>
            <person name="Benz J.P."/>
            <person name="Pilgard A."/>
        </authorList>
    </citation>
    <scope>NUCLEOTIDE SEQUENCE</scope>
    <source>
        <strain evidence="1">FPRL280</strain>
    </source>
</reference>